<dbReference type="InterPro" id="IPR018122">
    <property type="entry name" value="TF_fork_head_CS_1"/>
</dbReference>
<evidence type="ECO:0000259" key="13">
    <source>
        <dbReference type="PROSITE" id="PS50039"/>
    </source>
</evidence>
<proteinExistence type="predicted"/>
<keyword evidence="3" id="KW-0597">Phosphoprotein</keyword>
<evidence type="ECO:0000256" key="8">
    <source>
        <dbReference type="ARBA" id="ARBA00023163"/>
    </source>
</evidence>
<dbReference type="Proteomes" id="UP000694846">
    <property type="component" value="Unplaced"/>
</dbReference>
<evidence type="ECO:0000313" key="16">
    <source>
        <dbReference type="RefSeq" id="XP_025411374.1"/>
    </source>
</evidence>
<reference evidence="14" key="1">
    <citation type="submission" date="2018-04" db="EMBL/GenBank/DDBJ databases">
        <title>Transcriptome assembly of Sipha flava.</title>
        <authorList>
            <person name="Scully E.D."/>
            <person name="Geib S.M."/>
            <person name="Palmer N.A."/>
            <person name="Koch K."/>
            <person name="Bradshaw J."/>
            <person name="Heng-Moss T."/>
            <person name="Sarath G."/>
        </authorList>
    </citation>
    <scope>NUCLEOTIDE SEQUENCE</scope>
</reference>
<comment type="subcellular location">
    <subcellularLocation>
        <location evidence="1 11">Nucleus</location>
    </subcellularLocation>
</comment>
<sequence length="437" mass="49863">MSYFPGSGDLAGTRTAPDDYNGFDAHAKDRNNIKPENTYLQDVQDDCFYNTEPNTSMQSDDTDINANNTSEDKRPNYFQESHHISMHEPSTTELVPLSIYPTNTELQNNGVVHTGDVTSNTVTSLGSPEERSPTSTDQQQSQQPSTATLPAKPPYSYVALISMAIEHSPYKRVTLSEIYKYITAKFPYFEKNKKGWQNSIRHNLSLNECFVKIPRDGGGDRKGNYWTLDPKYDNMFENGNYRRRRRMKRPYRTTPYSRPGPYFGPDYSRGVLGSHPTNFNSNPNITPRFDHSNSWPISPYSAVPQTHQLHFPLSSQLQPVQSVQISSMNHPNYNHLPTSMASPSMTFGGSYPQCQRRPQQEVLPDTTLQYSYWATSTSSPDHNMLSGITHSDYKQPLKEEHLNLMEKTQDTLNLDHFEVQPPNVDFEVADSRQKCYL</sequence>
<evidence type="ECO:0000256" key="6">
    <source>
        <dbReference type="ARBA" id="ARBA00023015"/>
    </source>
</evidence>
<keyword evidence="2" id="KW-1017">Isopeptide bond</keyword>
<protein>
    <recommendedName>
        <fullName evidence="10">Forkhead box protein L2</fullName>
    </recommendedName>
</protein>
<evidence type="ECO:0000256" key="1">
    <source>
        <dbReference type="ARBA" id="ARBA00004123"/>
    </source>
</evidence>
<evidence type="ECO:0000313" key="14">
    <source>
        <dbReference type="EMBL" id="MBY86576.1"/>
    </source>
</evidence>
<evidence type="ECO:0000256" key="4">
    <source>
        <dbReference type="ARBA" id="ARBA00022782"/>
    </source>
</evidence>
<feature type="DNA-binding region" description="Fork-head" evidence="11">
    <location>
        <begin position="152"/>
        <end position="246"/>
    </location>
</feature>
<evidence type="ECO:0000313" key="15">
    <source>
        <dbReference type="Proteomes" id="UP000694846"/>
    </source>
</evidence>
<feature type="compositionally biased region" description="Polar residues" evidence="12">
    <location>
        <begin position="51"/>
        <end position="69"/>
    </location>
</feature>
<dbReference type="AlphaFoldDB" id="A0A2S2R953"/>
<feature type="compositionally biased region" description="Low complexity" evidence="12">
    <location>
        <begin position="133"/>
        <end position="148"/>
    </location>
</feature>
<evidence type="ECO:0000256" key="3">
    <source>
        <dbReference type="ARBA" id="ARBA00022553"/>
    </source>
</evidence>
<dbReference type="PROSITE" id="PS50039">
    <property type="entry name" value="FORK_HEAD_3"/>
    <property type="match status" value="1"/>
</dbReference>
<dbReference type="EMBL" id="GGMS01017373">
    <property type="protein sequence ID" value="MBY86576.1"/>
    <property type="molecule type" value="Transcribed_RNA"/>
</dbReference>
<evidence type="ECO:0000256" key="11">
    <source>
        <dbReference type="PROSITE-ProRule" id="PRU00089"/>
    </source>
</evidence>
<dbReference type="SMART" id="SM00339">
    <property type="entry name" value="FH"/>
    <property type="match status" value="1"/>
</dbReference>
<keyword evidence="4" id="KW-0221">Differentiation</keyword>
<name>A0A2S2R953_9HEMI</name>
<keyword evidence="7 11" id="KW-0238">DNA-binding</keyword>
<keyword evidence="8" id="KW-0804">Transcription</keyword>
<keyword evidence="5" id="KW-0832">Ubl conjugation</keyword>
<keyword evidence="15" id="KW-1185">Reference proteome</keyword>
<dbReference type="RefSeq" id="XP_025411383.1">
    <property type="nucleotide sequence ID" value="XM_025555598.1"/>
</dbReference>
<dbReference type="PROSITE" id="PS00658">
    <property type="entry name" value="FORK_HEAD_2"/>
    <property type="match status" value="1"/>
</dbReference>
<dbReference type="PROSITE" id="PS00657">
    <property type="entry name" value="FORK_HEAD_1"/>
    <property type="match status" value="1"/>
</dbReference>
<evidence type="ECO:0000256" key="10">
    <source>
        <dbReference type="ARBA" id="ARBA00034872"/>
    </source>
</evidence>
<dbReference type="InterPro" id="IPR001766">
    <property type="entry name" value="Fork_head_dom"/>
</dbReference>
<dbReference type="GO" id="GO:0000981">
    <property type="term" value="F:DNA-binding transcription factor activity, RNA polymerase II-specific"/>
    <property type="evidence" value="ECO:0007669"/>
    <property type="project" value="TreeGrafter"/>
</dbReference>
<reference evidence="16 17" key="2">
    <citation type="submission" date="2025-04" db="UniProtKB">
        <authorList>
            <consortium name="RefSeq"/>
        </authorList>
    </citation>
    <scope>IDENTIFICATION</scope>
    <source>
        <tissue evidence="16 17">Whole body</tissue>
    </source>
</reference>
<dbReference type="InterPro" id="IPR030456">
    <property type="entry name" value="TF_fork_head_CS_2"/>
</dbReference>
<evidence type="ECO:0000256" key="5">
    <source>
        <dbReference type="ARBA" id="ARBA00022843"/>
    </source>
</evidence>
<dbReference type="RefSeq" id="XP_025411374.1">
    <property type="nucleotide sequence ID" value="XM_025555589.1"/>
</dbReference>
<keyword evidence="6" id="KW-0805">Transcription regulation</keyword>
<dbReference type="Gene3D" id="1.10.10.10">
    <property type="entry name" value="Winged helix-like DNA-binding domain superfamily/Winged helix DNA-binding domain"/>
    <property type="match status" value="1"/>
</dbReference>
<dbReference type="PANTHER" id="PTHR11829">
    <property type="entry name" value="FORKHEAD BOX PROTEIN"/>
    <property type="match status" value="1"/>
</dbReference>
<dbReference type="PRINTS" id="PR00053">
    <property type="entry name" value="FORKHEAD"/>
</dbReference>
<dbReference type="OrthoDB" id="9926427at2759"/>
<dbReference type="InterPro" id="IPR047515">
    <property type="entry name" value="FH_FOXL2"/>
</dbReference>
<evidence type="ECO:0000256" key="9">
    <source>
        <dbReference type="ARBA" id="ARBA00023242"/>
    </source>
</evidence>
<dbReference type="InterPro" id="IPR036388">
    <property type="entry name" value="WH-like_DNA-bd_sf"/>
</dbReference>
<gene>
    <name evidence="14" type="primary">Foxl2</name>
    <name evidence="16 17" type="synonym">LOC112684207</name>
    <name evidence="14" type="ORF">g.113238</name>
</gene>
<feature type="region of interest" description="Disordered" evidence="12">
    <location>
        <begin position="107"/>
        <end position="151"/>
    </location>
</feature>
<evidence type="ECO:0000256" key="2">
    <source>
        <dbReference type="ARBA" id="ARBA00022499"/>
    </source>
</evidence>
<organism evidence="14">
    <name type="scientific">Sipha flava</name>
    <name type="common">yellow sugarcane aphid</name>
    <dbReference type="NCBI Taxonomy" id="143950"/>
    <lineage>
        <taxon>Eukaryota</taxon>
        <taxon>Metazoa</taxon>
        <taxon>Ecdysozoa</taxon>
        <taxon>Arthropoda</taxon>
        <taxon>Hexapoda</taxon>
        <taxon>Insecta</taxon>
        <taxon>Pterygota</taxon>
        <taxon>Neoptera</taxon>
        <taxon>Paraneoptera</taxon>
        <taxon>Hemiptera</taxon>
        <taxon>Sternorrhyncha</taxon>
        <taxon>Aphidomorpha</taxon>
        <taxon>Aphidoidea</taxon>
        <taxon>Aphididae</taxon>
        <taxon>Sipha</taxon>
    </lineage>
</organism>
<keyword evidence="9 11" id="KW-0539">Nucleus</keyword>
<dbReference type="FunFam" id="1.10.10.10:FF:000016">
    <property type="entry name" value="Forkhead box protein I1"/>
    <property type="match status" value="1"/>
</dbReference>
<evidence type="ECO:0000256" key="7">
    <source>
        <dbReference type="ARBA" id="ARBA00023125"/>
    </source>
</evidence>
<accession>A0A2S2R953</accession>
<dbReference type="InterPro" id="IPR036390">
    <property type="entry name" value="WH_DNA-bd_sf"/>
</dbReference>
<evidence type="ECO:0000256" key="12">
    <source>
        <dbReference type="SAM" id="MobiDB-lite"/>
    </source>
</evidence>
<evidence type="ECO:0000313" key="17">
    <source>
        <dbReference type="RefSeq" id="XP_025411383.1"/>
    </source>
</evidence>
<dbReference type="CDD" id="cd20028">
    <property type="entry name" value="FH_FOXL2"/>
    <property type="match status" value="1"/>
</dbReference>
<dbReference type="GO" id="GO:0000978">
    <property type="term" value="F:RNA polymerase II cis-regulatory region sequence-specific DNA binding"/>
    <property type="evidence" value="ECO:0007669"/>
    <property type="project" value="TreeGrafter"/>
</dbReference>
<feature type="domain" description="Fork-head" evidence="13">
    <location>
        <begin position="152"/>
        <end position="246"/>
    </location>
</feature>
<dbReference type="GO" id="GO:0030154">
    <property type="term" value="P:cell differentiation"/>
    <property type="evidence" value="ECO:0007669"/>
    <property type="project" value="UniProtKB-KW"/>
</dbReference>
<dbReference type="PANTHER" id="PTHR11829:SF411">
    <property type="entry name" value="FORKHEAD BOX PROTEIN L2"/>
    <property type="match status" value="1"/>
</dbReference>
<dbReference type="GO" id="GO:0005634">
    <property type="term" value="C:nucleus"/>
    <property type="evidence" value="ECO:0007669"/>
    <property type="project" value="UniProtKB-SubCell"/>
</dbReference>
<feature type="compositionally biased region" description="Polar residues" evidence="12">
    <location>
        <begin position="107"/>
        <end position="126"/>
    </location>
</feature>
<dbReference type="InterPro" id="IPR050211">
    <property type="entry name" value="FOX_domain-containing"/>
</dbReference>
<dbReference type="SUPFAM" id="SSF46785">
    <property type="entry name" value="Winged helix' DNA-binding domain"/>
    <property type="match status" value="1"/>
</dbReference>
<dbReference type="Pfam" id="PF00250">
    <property type="entry name" value="Forkhead"/>
    <property type="match status" value="1"/>
</dbReference>
<feature type="region of interest" description="Disordered" evidence="12">
    <location>
        <begin position="1"/>
        <end position="75"/>
    </location>
</feature>
<dbReference type="GO" id="GO:0009653">
    <property type="term" value="P:anatomical structure morphogenesis"/>
    <property type="evidence" value="ECO:0007669"/>
    <property type="project" value="TreeGrafter"/>
</dbReference>